<dbReference type="Proteomes" id="UP000694863">
    <property type="component" value="Unplaced"/>
</dbReference>
<name>A0AC55DB00_ECHTE</name>
<proteinExistence type="predicted"/>
<evidence type="ECO:0000313" key="2">
    <source>
        <dbReference type="RefSeq" id="XP_045148925.1"/>
    </source>
</evidence>
<sequence length="214" mass="23749">MVTPRLPALPKLFNASCFLDSTLHCNCIFYGDPTPTIEWKTMDGKNMSNYMKLTSSSIGPWANSTIHLFEEPRNTMGVLCEGKSQSGLHALSFLMMPPKTGFGSQTFLQGLLQGIEYGAIAAGLLFLLLLPFIVKHIRKKMTKRIAETAESPVTEAPEEPRTSLQPEEPYEEQEQERKVSQFSQTSEKTETQTTTETVATGGTSSTYNSIPFLQ</sequence>
<organism evidence="1 2">
    <name type="scientific">Echinops telfairi</name>
    <name type="common">Lesser hedgehog tenrec</name>
    <dbReference type="NCBI Taxonomy" id="9371"/>
    <lineage>
        <taxon>Eukaryota</taxon>
        <taxon>Metazoa</taxon>
        <taxon>Chordata</taxon>
        <taxon>Craniata</taxon>
        <taxon>Vertebrata</taxon>
        <taxon>Euteleostomi</taxon>
        <taxon>Mammalia</taxon>
        <taxon>Eutheria</taxon>
        <taxon>Afrotheria</taxon>
        <taxon>Tenrecidae</taxon>
        <taxon>Tenrecinae</taxon>
        <taxon>Echinops</taxon>
    </lineage>
</organism>
<evidence type="ECO:0000313" key="1">
    <source>
        <dbReference type="Proteomes" id="UP000694863"/>
    </source>
</evidence>
<protein>
    <submittedName>
        <fullName evidence="2">SIGLEC family-like protein 1</fullName>
    </submittedName>
</protein>
<keyword evidence="1" id="KW-1185">Reference proteome</keyword>
<dbReference type="RefSeq" id="XP_045148925.1">
    <property type="nucleotide sequence ID" value="XM_045292990.1"/>
</dbReference>
<gene>
    <name evidence="2" type="primary">SIGLECL1</name>
</gene>
<reference evidence="2" key="1">
    <citation type="submission" date="2025-08" db="UniProtKB">
        <authorList>
            <consortium name="RefSeq"/>
        </authorList>
    </citation>
    <scope>IDENTIFICATION</scope>
</reference>
<accession>A0AC55DB00</accession>